<reference evidence="18 19" key="1">
    <citation type="journal article" date="2009" name="Stand. Genomic Sci.">
        <title>Complete genome sequence of Jonesia denitrificans type strain (Prevot 55134).</title>
        <authorList>
            <person name="Pukall R."/>
            <person name="Gehrich-Schroter G."/>
            <person name="Lapidus A."/>
            <person name="Nolan M."/>
            <person name="Glavina Del Rio T."/>
            <person name="Lucas S."/>
            <person name="Chen F."/>
            <person name="Tice H."/>
            <person name="Pitluck S."/>
            <person name="Cheng J.F."/>
            <person name="Copeland A."/>
            <person name="Saunders E."/>
            <person name="Brettin T."/>
            <person name="Detter J.C."/>
            <person name="Bruce D."/>
            <person name="Goodwin L."/>
            <person name="Pati A."/>
            <person name="Ivanova N."/>
            <person name="Mavromatis K."/>
            <person name="Ovchinnikova G."/>
            <person name="Chen A."/>
            <person name="Palaniappan K."/>
            <person name="Land M."/>
            <person name="Hauser L."/>
            <person name="Chang Y.J."/>
            <person name="Jeffries C.D."/>
            <person name="Chain P."/>
            <person name="Goker M."/>
            <person name="Bristow J."/>
            <person name="Eisen J.A."/>
            <person name="Markowitz V."/>
            <person name="Hugenholtz P."/>
            <person name="Kyrpides N.C."/>
            <person name="Klenk H.P."/>
            <person name="Han C."/>
        </authorList>
    </citation>
    <scope>NUCLEOTIDE SEQUENCE [LARGE SCALE GENOMIC DNA]</scope>
    <source>
        <strain evidence="19">ATCC 14870 / DSM 20603 / BCRC 15368 / CIP 55.134 / JCM 11481 / NBRC 15587 / NCTC 10816 / Prevot 55134</strain>
    </source>
</reference>
<gene>
    <name evidence="18" type="ordered locus">Jden_0432</name>
</gene>
<feature type="compositionally biased region" description="Low complexity" evidence="14">
    <location>
        <begin position="737"/>
        <end position="749"/>
    </location>
</feature>
<evidence type="ECO:0000256" key="13">
    <source>
        <dbReference type="ARBA" id="ARBA00049902"/>
    </source>
</evidence>
<dbReference type="KEGG" id="jde:Jden_0432"/>
<keyword evidence="4" id="KW-0645">Protease</keyword>
<dbReference type="RefSeq" id="WP_015770726.1">
    <property type="nucleotide sequence ID" value="NC_013174.1"/>
</dbReference>
<dbReference type="SUPFAM" id="SSF56601">
    <property type="entry name" value="beta-lactamase/transpeptidase-like"/>
    <property type="match status" value="1"/>
</dbReference>
<dbReference type="GO" id="GO:0008360">
    <property type="term" value="P:regulation of cell shape"/>
    <property type="evidence" value="ECO:0007669"/>
    <property type="project" value="UniProtKB-KW"/>
</dbReference>
<organism evidence="18 19">
    <name type="scientific">Jonesia denitrificans (strain ATCC 14870 / DSM 20603 / BCRC 15368 / CIP 55.134 / JCM 11481 / NBRC 15587 / NCTC 10816 / Prevot 55134)</name>
    <name type="common">Listeria denitrificans</name>
    <dbReference type="NCBI Taxonomy" id="471856"/>
    <lineage>
        <taxon>Bacteria</taxon>
        <taxon>Bacillati</taxon>
        <taxon>Actinomycetota</taxon>
        <taxon>Actinomycetes</taxon>
        <taxon>Micrococcales</taxon>
        <taxon>Jonesiaceae</taxon>
        <taxon>Jonesia</taxon>
    </lineage>
</organism>
<dbReference type="GO" id="GO:0030288">
    <property type="term" value="C:outer membrane-bounded periplasmic space"/>
    <property type="evidence" value="ECO:0007669"/>
    <property type="project" value="TreeGrafter"/>
</dbReference>
<evidence type="ECO:0000256" key="5">
    <source>
        <dbReference type="ARBA" id="ARBA00022676"/>
    </source>
</evidence>
<feature type="region of interest" description="Disordered" evidence="14">
    <location>
        <begin position="1"/>
        <end position="25"/>
    </location>
</feature>
<dbReference type="InterPro" id="IPR023346">
    <property type="entry name" value="Lysozyme-like_dom_sf"/>
</dbReference>
<dbReference type="InterPro" id="IPR001460">
    <property type="entry name" value="PCN-bd_Tpept"/>
</dbReference>
<evidence type="ECO:0000256" key="12">
    <source>
        <dbReference type="ARBA" id="ARBA00034000"/>
    </source>
</evidence>
<dbReference type="InterPro" id="IPR050396">
    <property type="entry name" value="Glycosyltr_51/Transpeptidase"/>
</dbReference>
<evidence type="ECO:0000313" key="19">
    <source>
        <dbReference type="Proteomes" id="UP000000628"/>
    </source>
</evidence>
<dbReference type="GO" id="GO:0008658">
    <property type="term" value="F:penicillin binding"/>
    <property type="evidence" value="ECO:0007669"/>
    <property type="project" value="InterPro"/>
</dbReference>
<feature type="compositionally biased region" description="Basic and acidic residues" evidence="14">
    <location>
        <begin position="1"/>
        <end position="10"/>
    </location>
</feature>
<dbReference type="InterPro" id="IPR012338">
    <property type="entry name" value="Beta-lactam/transpept-like"/>
</dbReference>
<dbReference type="GO" id="GO:0008955">
    <property type="term" value="F:peptidoglycan glycosyltransferase activity"/>
    <property type="evidence" value="ECO:0007669"/>
    <property type="project" value="UniProtKB-EC"/>
</dbReference>
<feature type="region of interest" description="Disordered" evidence="14">
    <location>
        <begin position="720"/>
        <end position="784"/>
    </location>
</feature>
<evidence type="ECO:0000256" key="4">
    <source>
        <dbReference type="ARBA" id="ARBA00022670"/>
    </source>
</evidence>
<keyword evidence="15" id="KW-0812">Transmembrane</keyword>
<dbReference type="Gene3D" id="3.40.710.10">
    <property type="entry name" value="DD-peptidase/beta-lactamase superfamily"/>
    <property type="match status" value="1"/>
</dbReference>
<name>C7R038_JONDD</name>
<keyword evidence="15" id="KW-1133">Transmembrane helix</keyword>
<evidence type="ECO:0000256" key="9">
    <source>
        <dbReference type="ARBA" id="ARBA00022984"/>
    </source>
</evidence>
<evidence type="ECO:0000256" key="10">
    <source>
        <dbReference type="ARBA" id="ARBA00023268"/>
    </source>
</evidence>
<keyword evidence="7" id="KW-0378">Hydrolase</keyword>
<dbReference type="SUPFAM" id="SSF53955">
    <property type="entry name" value="Lysozyme-like"/>
    <property type="match status" value="1"/>
</dbReference>
<feature type="domain" description="Penicillin-binding protein transpeptidase" evidence="16">
    <location>
        <begin position="395"/>
        <end position="668"/>
    </location>
</feature>
<dbReference type="AlphaFoldDB" id="C7R038"/>
<dbReference type="InterPro" id="IPR036950">
    <property type="entry name" value="PBP_transglycosylase"/>
</dbReference>
<dbReference type="STRING" id="471856.Jden_0432"/>
<keyword evidence="3" id="KW-0121">Carboxypeptidase</keyword>
<evidence type="ECO:0000256" key="8">
    <source>
        <dbReference type="ARBA" id="ARBA00022960"/>
    </source>
</evidence>
<dbReference type="FunFam" id="1.10.3810.10:FF:000001">
    <property type="entry name" value="Penicillin-binding protein 1A"/>
    <property type="match status" value="1"/>
</dbReference>
<evidence type="ECO:0000256" key="1">
    <source>
        <dbReference type="ARBA" id="ARBA00007090"/>
    </source>
</evidence>
<feature type="domain" description="Glycosyl transferase family 51" evidence="17">
    <location>
        <begin position="105"/>
        <end position="289"/>
    </location>
</feature>
<comment type="similarity">
    <text evidence="2">In the N-terminal section; belongs to the glycosyltransferase 51 family.</text>
</comment>
<evidence type="ECO:0000256" key="3">
    <source>
        <dbReference type="ARBA" id="ARBA00022645"/>
    </source>
</evidence>
<comment type="catalytic activity">
    <reaction evidence="13">
        <text>[GlcNAc-(1-&gt;4)-Mur2Ac(oyl-L-Ala-gamma-D-Glu-L-Lys-D-Ala-D-Ala)](n)-di-trans,octa-cis-undecaprenyl diphosphate + beta-D-GlcNAc-(1-&gt;4)-Mur2Ac(oyl-L-Ala-gamma-D-Glu-L-Lys-D-Ala-D-Ala)-di-trans,octa-cis-undecaprenyl diphosphate = [GlcNAc-(1-&gt;4)-Mur2Ac(oyl-L-Ala-gamma-D-Glu-L-Lys-D-Ala-D-Ala)](n+1)-di-trans,octa-cis-undecaprenyl diphosphate + di-trans,octa-cis-undecaprenyl diphosphate + H(+)</text>
        <dbReference type="Rhea" id="RHEA:23708"/>
        <dbReference type="Rhea" id="RHEA-COMP:9602"/>
        <dbReference type="Rhea" id="RHEA-COMP:9603"/>
        <dbReference type="ChEBI" id="CHEBI:15378"/>
        <dbReference type="ChEBI" id="CHEBI:58405"/>
        <dbReference type="ChEBI" id="CHEBI:60033"/>
        <dbReference type="ChEBI" id="CHEBI:78435"/>
        <dbReference type="EC" id="2.4.99.28"/>
    </reaction>
</comment>
<feature type="compositionally biased region" description="Gly residues" evidence="14">
    <location>
        <begin position="750"/>
        <end position="784"/>
    </location>
</feature>
<protein>
    <submittedName>
        <fullName evidence="18">Glycosyl transferase family 51</fullName>
    </submittedName>
</protein>
<evidence type="ECO:0000256" key="2">
    <source>
        <dbReference type="ARBA" id="ARBA00007739"/>
    </source>
</evidence>
<keyword evidence="6 18" id="KW-0808">Transferase</keyword>
<evidence type="ECO:0000256" key="14">
    <source>
        <dbReference type="SAM" id="MobiDB-lite"/>
    </source>
</evidence>
<dbReference type="GO" id="GO:0006508">
    <property type="term" value="P:proteolysis"/>
    <property type="evidence" value="ECO:0007669"/>
    <property type="project" value="UniProtKB-KW"/>
</dbReference>
<keyword evidence="15" id="KW-0472">Membrane</keyword>
<evidence type="ECO:0000256" key="15">
    <source>
        <dbReference type="SAM" id="Phobius"/>
    </source>
</evidence>
<dbReference type="GO" id="GO:0009002">
    <property type="term" value="F:serine-type D-Ala-D-Ala carboxypeptidase activity"/>
    <property type="evidence" value="ECO:0007669"/>
    <property type="project" value="UniProtKB-EC"/>
</dbReference>
<evidence type="ECO:0000313" key="18">
    <source>
        <dbReference type="EMBL" id="ACV08097.1"/>
    </source>
</evidence>
<keyword evidence="19" id="KW-1185">Reference proteome</keyword>
<keyword evidence="9" id="KW-0573">Peptidoglycan synthesis</keyword>
<sequence length="784" mass="83669">MPNPARDDLPHGPSSSVSDSPGLLSSSTARRAPVNPFQVAGLIIVFLALSVIGGVLAAGLVVPFAAGASTAASTATETFYDLPTELEIDEPSQASKIYARDGKTLLATYYSEYRLIVPLDEISEHMQNAVVATEDQRFWSHGGVDVRGIMRAASENIQGNMQGGSTLTQQYVKNVLIHKASKEGDILAVEEARESTLERKLREAKLAINLEKSMPKEEILENYLNLAQFGSKVYGVETAANYYFNKSAKDLNIVESATIAGVTQRPSSWDPSMNPDDAQRRRNIVLSLMYQQGYITREEHDEAVATPLEETLDLQELHNGCEGAGYNGFFCDYVTKSIINDPAFGETEDERTEKLYRGGLTIVTTLDPKKQRYAYRAVRDGVPRDNAKGFASAITSVEPGTGEIVAMAQNRRYVPNATKSKTATSVNYSAGSSMGGSNGFQVGSTFKAFTLAEWFKEGHTLRESVNATRKRWVSNQFKASCVALGTEPWHPNNVDGLATGNISVEKATAWSVNTAFASILSKLDLCKVADTAYDIGFRPSHPSADGKVKTVPSMTLGIQESSPLDMASAYATFASGGVYCEPRALLKVTDTNGEELPIKGKNCRQTLNKDVANAMNYALGKVIQPGGGASASALSGGRPAAGKTGTSNDNSNAWFIGYTPQLSTAVWMGHPDNQTIRMIGVNIAGRNYPRVYGSTIPAPIWKTYMDQALAKESKEGFDPIPASLLGSYPKPTPPPSTGNSGSSNKPDSGSSGGNTRNGGSNNGGGNNGGSSNNGGDRGNSGGDD</sequence>
<dbReference type="Pfam" id="PF00912">
    <property type="entry name" value="Transgly"/>
    <property type="match status" value="1"/>
</dbReference>
<dbReference type="PANTHER" id="PTHR32282">
    <property type="entry name" value="BINDING PROTEIN TRANSPEPTIDASE, PUTATIVE-RELATED"/>
    <property type="match status" value="1"/>
</dbReference>
<dbReference type="CAZy" id="GT51">
    <property type="family name" value="Glycosyltransferase Family 51"/>
</dbReference>
<dbReference type="eggNOG" id="COG0744">
    <property type="taxonomic scope" value="Bacteria"/>
</dbReference>
<dbReference type="Proteomes" id="UP000000628">
    <property type="component" value="Chromosome"/>
</dbReference>
<comment type="catalytic activity">
    <reaction evidence="12">
        <text>Preferential cleavage: (Ac)2-L-Lys-D-Ala-|-D-Ala. Also transpeptidation of peptidyl-alanyl moieties that are N-acyl substituents of D-alanine.</text>
        <dbReference type="EC" id="3.4.16.4"/>
    </reaction>
</comment>
<keyword evidence="11" id="KW-0961">Cell wall biogenesis/degradation</keyword>
<accession>C7R038</accession>
<evidence type="ECO:0000259" key="16">
    <source>
        <dbReference type="Pfam" id="PF00905"/>
    </source>
</evidence>
<dbReference type="EMBL" id="CP001706">
    <property type="protein sequence ID" value="ACV08097.1"/>
    <property type="molecule type" value="Genomic_DNA"/>
</dbReference>
<proteinExistence type="inferred from homology"/>
<evidence type="ECO:0000256" key="7">
    <source>
        <dbReference type="ARBA" id="ARBA00022801"/>
    </source>
</evidence>
<keyword evidence="5" id="KW-0328">Glycosyltransferase</keyword>
<dbReference type="GO" id="GO:0009252">
    <property type="term" value="P:peptidoglycan biosynthetic process"/>
    <property type="evidence" value="ECO:0007669"/>
    <property type="project" value="UniProtKB-KW"/>
</dbReference>
<dbReference type="PANTHER" id="PTHR32282:SF33">
    <property type="entry name" value="PEPTIDOGLYCAN GLYCOSYLTRANSFERASE"/>
    <property type="match status" value="1"/>
</dbReference>
<dbReference type="InterPro" id="IPR001264">
    <property type="entry name" value="Glyco_trans_51"/>
</dbReference>
<dbReference type="Gene3D" id="1.10.3810.10">
    <property type="entry name" value="Biosynthetic peptidoglycan transglycosylase-like"/>
    <property type="match status" value="1"/>
</dbReference>
<evidence type="ECO:0000256" key="11">
    <source>
        <dbReference type="ARBA" id="ARBA00023316"/>
    </source>
</evidence>
<feature type="compositionally biased region" description="Low complexity" evidence="14">
    <location>
        <begin position="12"/>
        <end position="25"/>
    </location>
</feature>
<dbReference type="Pfam" id="PF00905">
    <property type="entry name" value="Transpeptidase"/>
    <property type="match status" value="1"/>
</dbReference>
<evidence type="ECO:0000259" key="17">
    <source>
        <dbReference type="Pfam" id="PF00912"/>
    </source>
</evidence>
<evidence type="ECO:0000256" key="6">
    <source>
        <dbReference type="ARBA" id="ARBA00022679"/>
    </source>
</evidence>
<keyword evidence="10" id="KW-0511">Multifunctional enzyme</keyword>
<keyword evidence="8" id="KW-0133">Cell shape</keyword>
<dbReference type="HOGENOM" id="CLU_006354_2_6_11"/>
<feature type="transmembrane region" description="Helical" evidence="15">
    <location>
        <begin position="39"/>
        <end position="66"/>
    </location>
</feature>
<dbReference type="GO" id="GO:0071555">
    <property type="term" value="P:cell wall organization"/>
    <property type="evidence" value="ECO:0007669"/>
    <property type="project" value="UniProtKB-KW"/>
</dbReference>
<comment type="similarity">
    <text evidence="1">In the C-terminal section; belongs to the transpeptidase family.</text>
</comment>